<accession>A0ACC0PNJ7</accession>
<reference evidence="1" key="1">
    <citation type="submission" date="2022-02" db="EMBL/GenBank/DDBJ databases">
        <title>Plant Genome Project.</title>
        <authorList>
            <person name="Zhang R.-G."/>
        </authorList>
    </citation>
    <scope>NUCLEOTIDE SEQUENCE</scope>
    <source>
        <strain evidence="1">AT1</strain>
    </source>
</reference>
<comment type="caution">
    <text evidence="1">The sequence shown here is derived from an EMBL/GenBank/DDBJ whole genome shotgun (WGS) entry which is preliminary data.</text>
</comment>
<keyword evidence="2" id="KW-1185">Reference proteome</keyword>
<gene>
    <name evidence="1" type="ORF">RHMOL_Rhmol02G0100300</name>
</gene>
<dbReference type="EMBL" id="CM046389">
    <property type="protein sequence ID" value="KAI8567176.1"/>
    <property type="molecule type" value="Genomic_DNA"/>
</dbReference>
<evidence type="ECO:0000313" key="1">
    <source>
        <dbReference type="EMBL" id="KAI8567176.1"/>
    </source>
</evidence>
<sequence length="1429" mass="163748">MEQEVYLPLFETKAAKGRVAYKLYSFTVFVGIFLIWVFRASHLPPAETERGRRWGWIGLTMAELWFSFYWFLTQFARWNPVYRSTFKRRLSQSYRYEKELPGVDVFVCTADPTIEPPIMVVNTVLSVMAYDYPPEKLAVYLSDDAGSELTFYALLEASRFAKHWLPFCKKFKVEPRSPAAYFSTVDRDDQEPLGDRLSVKKIYEEMRDRIDIATRLAQIPSDIRNEHKGFHEWDSVSSVRDHPAILQILIDGRETEVVGIENHDKLPTLVYLSREKRPHCHHNFKAGAMNALIRVSSKISNGPIILNVDCDVYSNNSESVRDAMCFFMDENKGHEIAYVQYPQSYNNLTRNDLHGILLRVINEVRHSLCAWTGYNNFLTFSCKSLFGIGLKICFGLFPVDLAAMDANGGPCYIGSGCFHRRESLCGMKYDRKECGGLDQWREEMDKNEKQSAVVLEDMCKVLASCTYEDNTQWGREMGVKYGFPAEDIITGLSIQCRGWKSIYFNPERKSFTGVAPITLLQALVQQKRWSEGQFQIFLSKYCPLVYGRGRIPFNLRMCYAIYSLWAPNCLPTLYYVIVPSLFLLGDVSLFPEITSLWILPFAYVLIAKYGCSLAEFVTCGGTLQGWWNEQRIWLFRRTTSFCFAFLESIARLLGFTKLEFVVTAKVADSEVYQRYLQETMEFGSPSPMFTVLSTIAMINLLSFVRGLKRMITNVKFGVLEQLGLQIVLCGVIVLINLPVYKGLFFRRDKGKMPFSVMYKSVMLAFLACSIALYFSAFCYRYEKELPGVDVFVCTADPAIEPPIMVVNTVLSVMAYDYPPEKLAVYLSDDAGSELTFYALLEASQFAKHWLPFCKKFKVEPRSPAAYFSTVDRDDQEPLGDGSEYRSSVKKIYEEMRDRIDIATRLARIPSDILNEHEGFREWDSVSSARDHPAILQILIDGRVTKVVGIKNHDKLPTLVYLSREKRPHCHHNFKAGAMNALIRVSSKISNGPIILNVDCDVYSNNSESVRDAMCFFMDENKGHEIAYVQYPQSYNNLTRNDLHGILLRVINEVDLAAMDANGGPCYIGSGCFHRRESLFGMKYDRKDCRGLEWREEMDKNEKQSAIVLEDMCKVLANCTYEDNTQWGREVYGCEIRFSSRRHNHRVVNTMQRLEIHLLQPRKEVLHGSRSHYAVTSSSAAKEMVRRPVPDIPLEILPLGLWPRKNPLQPSNVFAIYSLWAPNCLPTLYYVIVPSLFLVGDVSLFPEITSSWILPFAYVLIAKYGCSLAEFVTCGGTLQGWWNEQRIWLFRRTTSFCFAFLETIARQLGFTKLKFVVTAKVADSEVYQRYLQETMEFGSPSPMFTVLSTIAMINLLSFVWGLKRMLTNVKFGVLEQLGLQIVLCGVIVLINLPVYKGLFFRRDKGKMPFSVMYKSVMLAFLACSIALYLV</sequence>
<protein>
    <submittedName>
        <fullName evidence="1">Uncharacterized protein</fullName>
    </submittedName>
</protein>
<evidence type="ECO:0000313" key="2">
    <source>
        <dbReference type="Proteomes" id="UP001062846"/>
    </source>
</evidence>
<name>A0ACC0PNJ7_RHOML</name>
<organism evidence="1 2">
    <name type="scientific">Rhododendron molle</name>
    <name type="common">Chinese azalea</name>
    <name type="synonym">Azalea mollis</name>
    <dbReference type="NCBI Taxonomy" id="49168"/>
    <lineage>
        <taxon>Eukaryota</taxon>
        <taxon>Viridiplantae</taxon>
        <taxon>Streptophyta</taxon>
        <taxon>Embryophyta</taxon>
        <taxon>Tracheophyta</taxon>
        <taxon>Spermatophyta</taxon>
        <taxon>Magnoliopsida</taxon>
        <taxon>eudicotyledons</taxon>
        <taxon>Gunneridae</taxon>
        <taxon>Pentapetalae</taxon>
        <taxon>asterids</taxon>
        <taxon>Ericales</taxon>
        <taxon>Ericaceae</taxon>
        <taxon>Ericoideae</taxon>
        <taxon>Rhodoreae</taxon>
        <taxon>Rhododendron</taxon>
    </lineage>
</organism>
<dbReference type="Proteomes" id="UP001062846">
    <property type="component" value="Chromosome 2"/>
</dbReference>
<proteinExistence type="predicted"/>